<dbReference type="GeneID" id="26009508"/>
<reference evidence="1 4" key="1">
    <citation type="journal article" date="2015" name="ISME J.">
        <title>Elemental sulfur and acetate can support life of a novel strictly anaerobic haloarchaeon.</title>
        <authorList>
            <person name="Sorokin D.Y."/>
            <person name="Kublanov I.V."/>
            <person name="Gavrilov S.N."/>
            <person name="Rojo D."/>
            <person name="Roman P."/>
            <person name="Golyshin P.N."/>
            <person name="Slepak V.Z."/>
            <person name="Smedile F."/>
            <person name="Ferrer M."/>
            <person name="Messina E."/>
            <person name="La Cono V."/>
            <person name="Yakimov M.M."/>
        </authorList>
    </citation>
    <scope>NUCLEOTIDE SEQUENCE [LARGE SCALE GENOMIC DNA]</scope>
    <source>
        <strain evidence="1 4">HSR2</strain>
    </source>
</reference>
<accession>A0A0F7PAK6</accession>
<dbReference type="Proteomes" id="UP000060390">
    <property type="component" value="Chromosome"/>
</dbReference>
<organism evidence="1 4">
    <name type="scientific">Halanaeroarchaeum sulfurireducens</name>
    <dbReference type="NCBI Taxonomy" id="1604004"/>
    <lineage>
        <taxon>Archaea</taxon>
        <taxon>Methanobacteriati</taxon>
        <taxon>Methanobacteriota</taxon>
        <taxon>Stenosarchaea group</taxon>
        <taxon>Halobacteria</taxon>
        <taxon>Halobacteriales</taxon>
        <taxon>Halobacteriaceae</taxon>
        <taxon>Halanaeroarchaeum</taxon>
    </lineage>
</organism>
<sequence length="136" mass="14637">MYLRATVHEADGVTLVSLVVRNDADEPRRFRVANRLDGPVWPPRRHGTVAAGWDEAGYEGVLAASGTRPLGYATRGPPADPPAELVWSEPAGASEPEATSAEAIIRSFGDPRPPAAVAIPAYLRPWDERESGDDRP</sequence>
<dbReference type="OrthoDB" id="193731at2157"/>
<dbReference type="RefSeq" id="WP_050047496.1">
    <property type="nucleotide sequence ID" value="NZ_CP008874.1"/>
</dbReference>
<keyword evidence="4" id="KW-1185">Reference proteome</keyword>
<dbReference type="Pfam" id="PF25256">
    <property type="entry name" value="DUF7857"/>
    <property type="match status" value="1"/>
</dbReference>
<reference evidence="2 3" key="3">
    <citation type="journal article" date="2016" name="Stand. Genomic Sci.">
        <title>Complete genome sequence of 'Halanaeroarchaeum sulfurireducens' M27-SA2, a sulfur-reducing and acetate-oxidizing haloarchaeon from the deep-sea hypersaline anoxic lake Medee.</title>
        <authorList>
            <person name="Messina E."/>
            <person name="Sorokin D.Y."/>
            <person name="Kublanov I.V."/>
            <person name="Toshchakov S."/>
            <person name="Lopatina A."/>
            <person name="Arcadi E."/>
            <person name="Smedile F."/>
            <person name="La Spada G."/>
            <person name="La Cono V."/>
            <person name="Yakimov M.M."/>
        </authorList>
    </citation>
    <scope>NUCLEOTIDE SEQUENCE [LARGE SCALE GENOMIC DNA]</scope>
    <source>
        <strain evidence="2 3">M27-SA2</strain>
    </source>
</reference>
<proteinExistence type="predicted"/>
<protein>
    <submittedName>
        <fullName evidence="1">Uncharacterized protein</fullName>
    </submittedName>
</protein>
<evidence type="ECO:0000313" key="2">
    <source>
        <dbReference type="EMBL" id="ALG81051.1"/>
    </source>
</evidence>
<evidence type="ECO:0000313" key="4">
    <source>
        <dbReference type="Proteomes" id="UP000069906"/>
    </source>
</evidence>
<dbReference type="EMBL" id="CP008874">
    <property type="protein sequence ID" value="AKH96649.1"/>
    <property type="molecule type" value="Genomic_DNA"/>
</dbReference>
<dbReference type="KEGG" id="hsu:HLASF_0135"/>
<evidence type="ECO:0000313" key="3">
    <source>
        <dbReference type="Proteomes" id="UP000060390"/>
    </source>
</evidence>
<dbReference type="InterPro" id="IPR057179">
    <property type="entry name" value="DUF7857"/>
</dbReference>
<dbReference type="AlphaFoldDB" id="A0A0F7PAK6"/>
<gene>
    <name evidence="2" type="ORF">HLASA_0135</name>
    <name evidence="1" type="ORF">HLASF_0135</name>
</gene>
<dbReference type="HOGENOM" id="CLU_154332_0_0_2"/>
<dbReference type="STRING" id="1604004.HLASA_0135"/>
<dbReference type="Proteomes" id="UP000069906">
    <property type="component" value="Chromosome"/>
</dbReference>
<reference evidence="3" key="2">
    <citation type="submission" date="2015-05" db="EMBL/GenBank/DDBJ databases">
        <title>Complete genome sequence of Halanaeroarchaeum sulfurireducens type strain M27-SA2, a sulfate-reducer haloarchaeon from marine anoxic lake Medee.</title>
        <authorList>
            <person name="Messina E."/>
            <person name="Kublanov I.V."/>
            <person name="Toshchakov S."/>
            <person name="Arcadi E."/>
            <person name="La Spada G."/>
            <person name="La Cono V."/>
            <person name="Yakimov M.M."/>
        </authorList>
    </citation>
    <scope>NUCLEOTIDE SEQUENCE [LARGE SCALE GENOMIC DNA]</scope>
    <source>
        <strain evidence="3">M27-SA2</strain>
    </source>
</reference>
<dbReference type="KEGG" id="hsf:HLASA_0135"/>
<dbReference type="PATRIC" id="fig|1604004.4.peg.146"/>
<evidence type="ECO:0000313" key="1">
    <source>
        <dbReference type="EMBL" id="AKH96649.1"/>
    </source>
</evidence>
<name>A0A0F7PAK6_9EURY</name>
<dbReference type="EMBL" id="CP011564">
    <property type="protein sequence ID" value="ALG81051.1"/>
    <property type="molecule type" value="Genomic_DNA"/>
</dbReference>